<dbReference type="GO" id="GO:0004519">
    <property type="term" value="F:endonuclease activity"/>
    <property type="evidence" value="ECO:0007669"/>
    <property type="project" value="UniProtKB-KW"/>
</dbReference>
<name>A0A3M9N6G4_9BACT</name>
<dbReference type="AlphaFoldDB" id="A0A3M9N6G4"/>
<dbReference type="OrthoDB" id="9793162at2"/>
<dbReference type="PANTHER" id="PTHR12121">
    <property type="entry name" value="CARBON CATABOLITE REPRESSOR PROTEIN 4"/>
    <property type="match status" value="1"/>
</dbReference>
<keyword evidence="1" id="KW-0732">Signal</keyword>
<evidence type="ECO:0000256" key="1">
    <source>
        <dbReference type="SAM" id="SignalP"/>
    </source>
</evidence>
<feature type="domain" description="Endonuclease/exonuclease/phosphatase" evidence="2">
    <location>
        <begin position="27"/>
        <end position="273"/>
    </location>
</feature>
<dbReference type="Pfam" id="PF03372">
    <property type="entry name" value="Exo_endo_phos"/>
    <property type="match status" value="1"/>
</dbReference>
<comment type="caution">
    <text evidence="3">The sequence shown here is derived from an EMBL/GenBank/DDBJ whole genome shotgun (WGS) entry which is preliminary data.</text>
</comment>
<feature type="signal peptide" evidence="1">
    <location>
        <begin position="1"/>
        <end position="21"/>
    </location>
</feature>
<dbReference type="InterPro" id="IPR005135">
    <property type="entry name" value="Endo/exonuclease/phosphatase"/>
</dbReference>
<dbReference type="InterPro" id="IPR036691">
    <property type="entry name" value="Endo/exonu/phosph_ase_sf"/>
</dbReference>
<dbReference type="GO" id="GO:0000175">
    <property type="term" value="F:3'-5'-RNA exonuclease activity"/>
    <property type="evidence" value="ECO:0007669"/>
    <property type="project" value="TreeGrafter"/>
</dbReference>
<dbReference type="Proteomes" id="UP000267223">
    <property type="component" value="Unassembled WGS sequence"/>
</dbReference>
<keyword evidence="3" id="KW-0255">Endonuclease</keyword>
<dbReference type="Gene3D" id="3.60.10.10">
    <property type="entry name" value="Endonuclease/exonuclease/phosphatase"/>
    <property type="match status" value="1"/>
</dbReference>
<reference evidence="3 4" key="1">
    <citation type="submission" date="2018-11" db="EMBL/GenBank/DDBJ databases">
        <title>Draft genome sequence of Ferruginibacter sp. BO-59.</title>
        <authorList>
            <person name="Im W.T."/>
        </authorList>
    </citation>
    <scope>NUCLEOTIDE SEQUENCE [LARGE SCALE GENOMIC DNA]</scope>
    <source>
        <strain evidence="3 4">BO-59</strain>
    </source>
</reference>
<feature type="chain" id="PRO_5018156361" evidence="1">
    <location>
        <begin position="22"/>
        <end position="282"/>
    </location>
</feature>
<organism evidence="3 4">
    <name type="scientific">Hanamia caeni</name>
    <dbReference type="NCBI Taxonomy" id="2294116"/>
    <lineage>
        <taxon>Bacteria</taxon>
        <taxon>Pseudomonadati</taxon>
        <taxon>Bacteroidota</taxon>
        <taxon>Chitinophagia</taxon>
        <taxon>Chitinophagales</taxon>
        <taxon>Chitinophagaceae</taxon>
        <taxon>Hanamia</taxon>
    </lineage>
</organism>
<dbReference type="RefSeq" id="WP_123122423.1">
    <property type="nucleotide sequence ID" value="NZ_RJJR01000022.1"/>
</dbReference>
<dbReference type="CDD" id="cd09083">
    <property type="entry name" value="EEP-1"/>
    <property type="match status" value="1"/>
</dbReference>
<dbReference type="PANTHER" id="PTHR12121:SF36">
    <property type="entry name" value="ENDONUCLEASE_EXONUCLEASE_PHOSPHATASE DOMAIN-CONTAINING PROTEIN"/>
    <property type="match status" value="1"/>
</dbReference>
<dbReference type="EMBL" id="RJJR01000022">
    <property type="protein sequence ID" value="RNI33326.1"/>
    <property type="molecule type" value="Genomic_DNA"/>
</dbReference>
<dbReference type="SUPFAM" id="SSF56219">
    <property type="entry name" value="DNase I-like"/>
    <property type="match status" value="1"/>
</dbReference>
<dbReference type="InterPro" id="IPR050410">
    <property type="entry name" value="CCR4/nocturin_mRNA_transcr"/>
</dbReference>
<gene>
    <name evidence="3" type="ORF">EFY79_19425</name>
</gene>
<evidence type="ECO:0000313" key="4">
    <source>
        <dbReference type="Proteomes" id="UP000267223"/>
    </source>
</evidence>
<protein>
    <submittedName>
        <fullName evidence="3">Endonuclease/exonuclease/phosphatase family protein</fullName>
    </submittedName>
</protein>
<keyword evidence="3" id="KW-0269">Exonuclease</keyword>
<keyword evidence="3" id="KW-0540">Nuclease</keyword>
<accession>A0A3M9N6G4</accession>
<proteinExistence type="predicted"/>
<sequence>MKLKRILFVALLLFSVMVMQAQTIRVATYNMRNDNNSEDSTRGNGWKQRAPVISALIQFHDFDIFGTQELLYHQIQDLHSLLPEYAFYGIGRDDGKQAGEFSEIFYKKDKFEMLAHGDFWLSETPDKPGLGWDATCCNRICSWVLLRDKQSKKKFYVFNTHYDYQKDLARNESSKLILQKIKMIAGDQPVILMGDLNGGNDSEWYKAIANSGTLKDTYKLAKNPYTNNGSFNAFGPAVKSDEIIDHIFVSKQFKVEKWGILTDTYHGRYPSDHFPVLTVIKF</sequence>
<evidence type="ECO:0000259" key="2">
    <source>
        <dbReference type="Pfam" id="PF03372"/>
    </source>
</evidence>
<keyword evidence="3" id="KW-0378">Hydrolase</keyword>
<keyword evidence="4" id="KW-1185">Reference proteome</keyword>
<evidence type="ECO:0000313" key="3">
    <source>
        <dbReference type="EMBL" id="RNI33326.1"/>
    </source>
</evidence>